<keyword evidence="4 6" id="KW-1133">Transmembrane helix</keyword>
<comment type="caution">
    <text evidence="7">The sequence shown here is derived from an EMBL/GenBank/DDBJ whole genome shotgun (WGS) entry which is preliminary data.</text>
</comment>
<proteinExistence type="predicted"/>
<dbReference type="InterPro" id="IPR050833">
    <property type="entry name" value="Poly_Biosynth_Transport"/>
</dbReference>
<feature type="transmembrane region" description="Helical" evidence="6">
    <location>
        <begin position="293"/>
        <end position="315"/>
    </location>
</feature>
<dbReference type="PANTHER" id="PTHR30250">
    <property type="entry name" value="PST FAMILY PREDICTED COLANIC ACID TRANSPORTER"/>
    <property type="match status" value="1"/>
</dbReference>
<keyword evidence="5 6" id="KW-0472">Membrane</keyword>
<feature type="transmembrane region" description="Helical" evidence="6">
    <location>
        <begin position="428"/>
        <end position="448"/>
    </location>
</feature>
<keyword evidence="3 6" id="KW-0812">Transmembrane</keyword>
<comment type="subcellular location">
    <subcellularLocation>
        <location evidence="1">Cell membrane</location>
        <topology evidence="1">Multi-pass membrane protein</topology>
    </subcellularLocation>
</comment>
<dbReference type="AlphaFoldDB" id="A0A2T4YZX0"/>
<evidence type="ECO:0000256" key="5">
    <source>
        <dbReference type="ARBA" id="ARBA00023136"/>
    </source>
</evidence>
<organism evidence="7 8">
    <name type="scientific">Phreatobacter oligotrophus</name>
    <dbReference type="NCBI Taxonomy" id="1122261"/>
    <lineage>
        <taxon>Bacteria</taxon>
        <taxon>Pseudomonadati</taxon>
        <taxon>Pseudomonadota</taxon>
        <taxon>Alphaproteobacteria</taxon>
        <taxon>Hyphomicrobiales</taxon>
        <taxon>Phreatobacteraceae</taxon>
        <taxon>Phreatobacter</taxon>
    </lineage>
</organism>
<feature type="transmembrane region" description="Helical" evidence="6">
    <location>
        <begin position="75"/>
        <end position="96"/>
    </location>
</feature>
<evidence type="ECO:0000256" key="4">
    <source>
        <dbReference type="ARBA" id="ARBA00022989"/>
    </source>
</evidence>
<feature type="transmembrane region" description="Helical" evidence="6">
    <location>
        <begin position="402"/>
        <end position="422"/>
    </location>
</feature>
<feature type="transmembrane region" description="Helical" evidence="6">
    <location>
        <begin position="368"/>
        <end position="390"/>
    </location>
</feature>
<evidence type="ECO:0000313" key="8">
    <source>
        <dbReference type="Proteomes" id="UP000241808"/>
    </source>
</evidence>
<reference evidence="7 8" key="1">
    <citation type="submission" date="2018-04" db="EMBL/GenBank/DDBJ databases">
        <title>Genomic Encyclopedia of Archaeal and Bacterial Type Strains, Phase II (KMG-II): from individual species to whole genera.</title>
        <authorList>
            <person name="Goeker M."/>
        </authorList>
    </citation>
    <scope>NUCLEOTIDE SEQUENCE [LARGE SCALE GENOMIC DNA]</scope>
    <source>
        <strain evidence="7 8">DSM 25521</strain>
    </source>
</reference>
<dbReference type="GO" id="GO:0005886">
    <property type="term" value="C:plasma membrane"/>
    <property type="evidence" value="ECO:0007669"/>
    <property type="project" value="UniProtKB-SubCell"/>
</dbReference>
<dbReference type="GO" id="GO:0015297">
    <property type="term" value="F:antiporter activity"/>
    <property type="evidence" value="ECO:0007669"/>
    <property type="project" value="InterPro"/>
</dbReference>
<keyword evidence="8" id="KW-1185">Reference proteome</keyword>
<evidence type="ECO:0000256" key="1">
    <source>
        <dbReference type="ARBA" id="ARBA00004651"/>
    </source>
</evidence>
<feature type="transmembrane region" description="Helical" evidence="6">
    <location>
        <begin position="214"/>
        <end position="236"/>
    </location>
</feature>
<feature type="transmembrane region" description="Helical" evidence="6">
    <location>
        <begin position="191"/>
        <end position="208"/>
    </location>
</feature>
<feature type="transmembrane region" description="Helical" evidence="6">
    <location>
        <begin position="256"/>
        <end position="273"/>
    </location>
</feature>
<evidence type="ECO:0000256" key="3">
    <source>
        <dbReference type="ARBA" id="ARBA00022692"/>
    </source>
</evidence>
<dbReference type="GO" id="GO:0042910">
    <property type="term" value="F:xenobiotic transmembrane transporter activity"/>
    <property type="evidence" value="ECO:0007669"/>
    <property type="project" value="InterPro"/>
</dbReference>
<feature type="transmembrane region" description="Helical" evidence="6">
    <location>
        <begin position="153"/>
        <end position="170"/>
    </location>
</feature>
<evidence type="ECO:0000256" key="2">
    <source>
        <dbReference type="ARBA" id="ARBA00022475"/>
    </source>
</evidence>
<evidence type="ECO:0000313" key="7">
    <source>
        <dbReference type="EMBL" id="PTM52761.1"/>
    </source>
</evidence>
<accession>A0A2T4YZX0</accession>
<keyword evidence="2" id="KW-1003">Cell membrane</keyword>
<name>A0A2T4YZX0_9HYPH</name>
<feature type="transmembrane region" description="Helical" evidence="6">
    <location>
        <begin position="49"/>
        <end position="69"/>
    </location>
</feature>
<gene>
    <name evidence="7" type="ORF">C8P69_10737</name>
</gene>
<evidence type="ECO:0000256" key="6">
    <source>
        <dbReference type="SAM" id="Phobius"/>
    </source>
</evidence>
<dbReference type="EMBL" id="PZZL01000007">
    <property type="protein sequence ID" value="PTM52761.1"/>
    <property type="molecule type" value="Genomic_DNA"/>
</dbReference>
<feature type="transmembrane region" description="Helical" evidence="6">
    <location>
        <begin position="336"/>
        <end position="356"/>
    </location>
</feature>
<protein>
    <submittedName>
        <fullName evidence="7">O-antigen/teichoic acid export membrane protein</fullName>
    </submittedName>
</protein>
<dbReference type="Proteomes" id="UP000241808">
    <property type="component" value="Unassembled WGS sequence"/>
</dbReference>
<dbReference type="Pfam" id="PF01554">
    <property type="entry name" value="MatE"/>
    <property type="match status" value="1"/>
</dbReference>
<feature type="transmembrane region" description="Helical" evidence="6">
    <location>
        <begin position="126"/>
        <end position="147"/>
    </location>
</feature>
<dbReference type="PANTHER" id="PTHR30250:SF11">
    <property type="entry name" value="O-ANTIGEN TRANSPORTER-RELATED"/>
    <property type="match status" value="1"/>
</dbReference>
<dbReference type="InterPro" id="IPR002528">
    <property type="entry name" value="MATE_fam"/>
</dbReference>
<sequence>MSVMGSEEAQMGRGAKTLLSPAGVAGRIKAFLGDKSDQSVAQRMAGAAFVIRVLSAGIAYVSQVLMARWMGGSEFGTYVSVWVWVLLIGHFANAGLASAAQRFLPAYAETGDEAGLRGFISGARRLGFLIATAVAVIGLAVLWQFGAWLSGDMVMPLALAALCLPMFVLTDIQDGIARSYNWTDLALGPPYLIRPVILLATMAGAHVAGFPTNAVAAMACAVVATWLAAAAQFLLLNRRLGREVAPGPSRIEPLTWLRTSLPIFLVETFYLALTYTDVVLLKQLAGPEEVAVYWAAVKTLALVAFIYFAVAAAAAHRFSEYHVAGDREKLADFLRASIRWTFFPSLAATVVILALGKPFLMMFGPDFVAGYPAMFVVSIGLLARAAVGPVERLLTMSGHQTACALIYALAFGTAVVLCFVLIPPLGMMGAAIATATALTLESILLLWITTARLGLSLGFWSRPATA</sequence>